<evidence type="ECO:0000313" key="3">
    <source>
        <dbReference type="Proteomes" id="UP000095347"/>
    </source>
</evidence>
<dbReference type="STRING" id="28181.BEN30_04840"/>
<reference evidence="3" key="1">
    <citation type="submission" date="2016-07" db="EMBL/GenBank/DDBJ databases">
        <authorList>
            <person name="Florea S."/>
            <person name="Webb J.S."/>
            <person name="Jaromczyk J."/>
            <person name="Schardl C.L."/>
        </authorList>
    </citation>
    <scope>NUCLEOTIDE SEQUENCE [LARGE SCALE GENOMIC DNA]</scope>
    <source>
        <strain evidence="3">MV-1</strain>
    </source>
</reference>
<keyword evidence="1" id="KW-1133">Transmembrane helix</keyword>
<sequence length="167" mass="18061">MQHLLKTYGTTFTVGLFIVSTVSGVFLFFHIAAPAFHGMHEWLSMVLIVPVAIHIWKNWTGLLGYFKRKTIYMPLVASIFAGFAFAYPSLSSSSSGGNPLRATVHAVQGGTINQVAPLYKLSPEALKARLQAKGYTVASFDQPIVDIAKASGKDEGPDLMAAIAFPE</sequence>
<protein>
    <recommendedName>
        <fullName evidence="4">DUF4405 domain-containing protein</fullName>
    </recommendedName>
</protein>
<feature type="transmembrane region" description="Helical" evidence="1">
    <location>
        <begin position="42"/>
        <end position="59"/>
    </location>
</feature>
<keyword evidence="1" id="KW-0472">Membrane</keyword>
<dbReference type="Proteomes" id="UP000095347">
    <property type="component" value="Unassembled WGS sequence"/>
</dbReference>
<keyword evidence="3" id="KW-1185">Reference proteome</keyword>
<accession>A0A1E5QAM4</accession>
<feature type="transmembrane region" description="Helical" evidence="1">
    <location>
        <begin position="12"/>
        <end position="36"/>
    </location>
</feature>
<proteinExistence type="predicted"/>
<evidence type="ECO:0000256" key="1">
    <source>
        <dbReference type="SAM" id="Phobius"/>
    </source>
</evidence>
<evidence type="ECO:0008006" key="4">
    <source>
        <dbReference type="Google" id="ProtNLM"/>
    </source>
</evidence>
<dbReference type="EMBL" id="MCGG01000009">
    <property type="protein sequence ID" value="OEJ69041.1"/>
    <property type="molecule type" value="Genomic_DNA"/>
</dbReference>
<dbReference type="RefSeq" id="WP_069956895.1">
    <property type="nucleotide sequence ID" value="NZ_MCGG01000009.1"/>
</dbReference>
<feature type="transmembrane region" description="Helical" evidence="1">
    <location>
        <begin position="71"/>
        <end position="90"/>
    </location>
</feature>
<keyword evidence="1" id="KW-0812">Transmembrane</keyword>
<dbReference type="OrthoDB" id="5339490at2"/>
<comment type="caution">
    <text evidence="2">The sequence shown here is derived from an EMBL/GenBank/DDBJ whole genome shotgun (WGS) entry which is preliminary data.</text>
</comment>
<evidence type="ECO:0000313" key="2">
    <source>
        <dbReference type="EMBL" id="OEJ69041.1"/>
    </source>
</evidence>
<gene>
    <name evidence="2" type="ORF">BEN30_04840</name>
</gene>
<dbReference type="AlphaFoldDB" id="A0A1E5QAM4"/>
<organism evidence="2 3">
    <name type="scientific">Magnetovibrio blakemorei</name>
    <dbReference type="NCBI Taxonomy" id="28181"/>
    <lineage>
        <taxon>Bacteria</taxon>
        <taxon>Pseudomonadati</taxon>
        <taxon>Pseudomonadota</taxon>
        <taxon>Alphaproteobacteria</taxon>
        <taxon>Rhodospirillales</taxon>
        <taxon>Magnetovibrionaceae</taxon>
        <taxon>Magnetovibrio</taxon>
    </lineage>
</organism>
<name>A0A1E5QAM4_9PROT</name>